<accession>A0A8K0TDK0</accession>
<feature type="transmembrane region" description="Helical" evidence="1">
    <location>
        <begin position="502"/>
        <end position="522"/>
    </location>
</feature>
<protein>
    <recommendedName>
        <fullName evidence="4">Transmembrane protein</fullName>
    </recommendedName>
</protein>
<feature type="transmembrane region" description="Helical" evidence="1">
    <location>
        <begin position="58"/>
        <end position="80"/>
    </location>
</feature>
<feature type="transmembrane region" description="Helical" evidence="1">
    <location>
        <begin position="560"/>
        <end position="584"/>
    </location>
</feature>
<gene>
    <name evidence="2" type="ORF">B0T11DRAFT_298019</name>
</gene>
<keyword evidence="1" id="KW-0472">Membrane</keyword>
<evidence type="ECO:0000313" key="2">
    <source>
        <dbReference type="EMBL" id="KAH7362629.1"/>
    </source>
</evidence>
<dbReference type="OrthoDB" id="3692311at2759"/>
<name>A0A8K0TDK0_9PEZI</name>
<feature type="transmembrane region" description="Helical" evidence="1">
    <location>
        <begin position="100"/>
        <end position="117"/>
    </location>
</feature>
<reference evidence="2" key="1">
    <citation type="journal article" date="2021" name="Nat. Commun.">
        <title>Genetic determinants of endophytism in the Arabidopsis root mycobiome.</title>
        <authorList>
            <person name="Mesny F."/>
            <person name="Miyauchi S."/>
            <person name="Thiergart T."/>
            <person name="Pickel B."/>
            <person name="Atanasova L."/>
            <person name="Karlsson M."/>
            <person name="Huettel B."/>
            <person name="Barry K.W."/>
            <person name="Haridas S."/>
            <person name="Chen C."/>
            <person name="Bauer D."/>
            <person name="Andreopoulos W."/>
            <person name="Pangilinan J."/>
            <person name="LaButti K."/>
            <person name="Riley R."/>
            <person name="Lipzen A."/>
            <person name="Clum A."/>
            <person name="Drula E."/>
            <person name="Henrissat B."/>
            <person name="Kohler A."/>
            <person name="Grigoriev I.V."/>
            <person name="Martin F.M."/>
            <person name="Hacquard S."/>
        </authorList>
    </citation>
    <scope>NUCLEOTIDE SEQUENCE</scope>
    <source>
        <strain evidence="2">MPI-CAGE-AT-0016</strain>
    </source>
</reference>
<dbReference type="EMBL" id="JAGPXD010000003">
    <property type="protein sequence ID" value="KAH7362629.1"/>
    <property type="molecule type" value="Genomic_DNA"/>
</dbReference>
<keyword evidence="1" id="KW-0812">Transmembrane</keyword>
<organism evidence="2 3">
    <name type="scientific">Plectosphaerella cucumerina</name>
    <dbReference type="NCBI Taxonomy" id="40658"/>
    <lineage>
        <taxon>Eukaryota</taxon>
        <taxon>Fungi</taxon>
        <taxon>Dikarya</taxon>
        <taxon>Ascomycota</taxon>
        <taxon>Pezizomycotina</taxon>
        <taxon>Sordariomycetes</taxon>
        <taxon>Hypocreomycetidae</taxon>
        <taxon>Glomerellales</taxon>
        <taxon>Plectosphaerellaceae</taxon>
        <taxon>Plectosphaerella</taxon>
    </lineage>
</organism>
<evidence type="ECO:0008006" key="4">
    <source>
        <dbReference type="Google" id="ProtNLM"/>
    </source>
</evidence>
<dbReference type="Proteomes" id="UP000813385">
    <property type="component" value="Unassembled WGS sequence"/>
</dbReference>
<dbReference type="AlphaFoldDB" id="A0A8K0TDK0"/>
<sequence>MEGRRESMITRKPVPSTTVLPVGDGYHVVNPIEMDTRINGPDNSAFDVRTRGSMLWALFWDSMLVLPGVAFLVYGILVAINAGKDITEKPIPTLMSASGYGPTIFPIAFAAVAANVLKSYAAWKLERGISLLHLEYLLSSRTVFSAFTAPFSLRTINLLVPLLMGLWALSPLGGQAALRVMRVVPSTASEPHDFQLLEFMSAFPHGGPRSAAGAELLPAAAGAFSAALSSPMSIKTAPRDVFGNVKIPMVEVYQASDSIQGDADGWFAVDSLPDVDGVRYSSIAGLPLTSRDDLSQRANYSLTVDTSYLYTECTVSHTTGTDLGEWVEIRNQTISSSMAFYNEMTLVMTYGNLHTVFSDTPLEMIFVSWTSEAITNATCSFTMSYVQAELACHNADCEAIRIRPVPRAANVTVQTVLDSIDPDGGRNMGIPPAPAFFTSFVQASLTYWDNMWRTDQYSTPIEYYLTNPTSPYSAAPAEGSTWRGSDIYPIGDVLFSRRFTQLINTFWIASIAPFAAGGGLTFNSSVAAGAPWDPISTGPRVATIQGTVTPDVLVMRPDTAWLAVLLTSAAVMLAAAVAAAVLGAMREGPDVLDRATSFLAYEQRAGGLVRADAADAVAWKRQQVRLGREPRVVSSEDRDDNGKPSPLNINLIVKGPKLDNEEYLATITKTQVLNIGQTDLCRSKVSSTYEVLSRNILI</sequence>
<evidence type="ECO:0000313" key="3">
    <source>
        <dbReference type="Proteomes" id="UP000813385"/>
    </source>
</evidence>
<comment type="caution">
    <text evidence="2">The sequence shown here is derived from an EMBL/GenBank/DDBJ whole genome shotgun (WGS) entry which is preliminary data.</text>
</comment>
<proteinExistence type="predicted"/>
<keyword evidence="1" id="KW-1133">Transmembrane helix</keyword>
<evidence type="ECO:0000256" key="1">
    <source>
        <dbReference type="SAM" id="Phobius"/>
    </source>
</evidence>
<keyword evidence="3" id="KW-1185">Reference proteome</keyword>